<name>A0ABS8SWN5_DATST</name>
<comment type="caution">
    <text evidence="1">The sequence shown here is derived from an EMBL/GenBank/DDBJ whole genome shotgun (WGS) entry which is preliminary data.</text>
</comment>
<feature type="non-terminal residue" evidence="1">
    <location>
        <position position="60"/>
    </location>
</feature>
<keyword evidence="2" id="KW-1185">Reference proteome</keyword>
<evidence type="ECO:0000313" key="2">
    <source>
        <dbReference type="Proteomes" id="UP000823775"/>
    </source>
</evidence>
<reference evidence="1 2" key="1">
    <citation type="journal article" date="2021" name="BMC Genomics">
        <title>Datura genome reveals duplications of psychoactive alkaloid biosynthetic genes and high mutation rate following tissue culture.</title>
        <authorList>
            <person name="Rajewski A."/>
            <person name="Carter-House D."/>
            <person name="Stajich J."/>
            <person name="Litt A."/>
        </authorList>
    </citation>
    <scope>NUCLEOTIDE SEQUENCE [LARGE SCALE GENOMIC DNA]</scope>
    <source>
        <strain evidence="1">AR-01</strain>
    </source>
</reference>
<sequence length="60" mass="7284">MKGDESMRYLRRRHIHRRILQIQYIQRRKDHLMQYCSEEGNLNVSPISSIFLYPMISTSS</sequence>
<dbReference type="EMBL" id="JACEIK010000887">
    <property type="protein sequence ID" value="MCD7463437.1"/>
    <property type="molecule type" value="Genomic_DNA"/>
</dbReference>
<evidence type="ECO:0000313" key="1">
    <source>
        <dbReference type="EMBL" id="MCD7463437.1"/>
    </source>
</evidence>
<dbReference type="Proteomes" id="UP000823775">
    <property type="component" value="Unassembled WGS sequence"/>
</dbReference>
<accession>A0ABS8SWN5</accession>
<gene>
    <name evidence="1" type="ORF">HAX54_050577</name>
</gene>
<protein>
    <submittedName>
        <fullName evidence="1">Uncharacterized protein</fullName>
    </submittedName>
</protein>
<proteinExistence type="predicted"/>
<organism evidence="1 2">
    <name type="scientific">Datura stramonium</name>
    <name type="common">Jimsonweed</name>
    <name type="synonym">Common thornapple</name>
    <dbReference type="NCBI Taxonomy" id="4076"/>
    <lineage>
        <taxon>Eukaryota</taxon>
        <taxon>Viridiplantae</taxon>
        <taxon>Streptophyta</taxon>
        <taxon>Embryophyta</taxon>
        <taxon>Tracheophyta</taxon>
        <taxon>Spermatophyta</taxon>
        <taxon>Magnoliopsida</taxon>
        <taxon>eudicotyledons</taxon>
        <taxon>Gunneridae</taxon>
        <taxon>Pentapetalae</taxon>
        <taxon>asterids</taxon>
        <taxon>lamiids</taxon>
        <taxon>Solanales</taxon>
        <taxon>Solanaceae</taxon>
        <taxon>Solanoideae</taxon>
        <taxon>Datureae</taxon>
        <taxon>Datura</taxon>
    </lineage>
</organism>